<keyword evidence="3" id="KW-1185">Reference proteome</keyword>
<dbReference type="OrthoDB" id="9838553at2"/>
<protein>
    <submittedName>
        <fullName evidence="2">Uncharacterized protein</fullName>
    </submittedName>
</protein>
<proteinExistence type="predicted"/>
<dbReference type="Proteomes" id="UP000005801">
    <property type="component" value="Unassembled WGS sequence"/>
</dbReference>
<feature type="transmembrane region" description="Helical" evidence="1">
    <location>
        <begin position="64"/>
        <end position="84"/>
    </location>
</feature>
<keyword evidence="1" id="KW-0812">Transmembrane</keyword>
<reference evidence="2 3" key="1">
    <citation type="submission" date="2007-06" db="EMBL/GenBank/DDBJ databases">
        <authorList>
            <person name="Shimkets L."/>
            <person name="Ferriera S."/>
            <person name="Johnson J."/>
            <person name="Kravitz S."/>
            <person name="Beeson K."/>
            <person name="Sutton G."/>
            <person name="Rogers Y.-H."/>
            <person name="Friedman R."/>
            <person name="Frazier M."/>
            <person name="Venter J.C."/>
        </authorList>
    </citation>
    <scope>NUCLEOTIDE SEQUENCE [LARGE SCALE GENOMIC DNA]</scope>
    <source>
        <strain evidence="2 3">SIR-1</strain>
    </source>
</reference>
<dbReference type="EMBL" id="ABCS01000040">
    <property type="protein sequence ID" value="EDM77815.1"/>
    <property type="molecule type" value="Genomic_DNA"/>
</dbReference>
<accession>A6G8N8</accession>
<dbReference type="STRING" id="391625.PPSIR1_38574"/>
<sequence length="212" mass="23328">MSREAPTLPAKLAQNPKQLAQARSDQSRQLKRRAGIRAGGVLVFWAVLAVFIGLSMSVGELVHAGWLMIMGVAAFLSPAAIVVLRRIKLNDEADRVALAQAEDDPTRPTHLRPSLLRFYENTHLARAGLSDALEPGECVRLLWDWRRGFEGLGPEDQEQLRALGVGLGPIAQLLDTPDRTGALSQAQRHEAEVHLLHVEQLLASEPEATIYR</sequence>
<evidence type="ECO:0000313" key="3">
    <source>
        <dbReference type="Proteomes" id="UP000005801"/>
    </source>
</evidence>
<gene>
    <name evidence="2" type="ORF">PPSIR1_38574</name>
</gene>
<organism evidence="2 3">
    <name type="scientific">Plesiocystis pacifica SIR-1</name>
    <dbReference type="NCBI Taxonomy" id="391625"/>
    <lineage>
        <taxon>Bacteria</taxon>
        <taxon>Pseudomonadati</taxon>
        <taxon>Myxococcota</taxon>
        <taxon>Polyangia</taxon>
        <taxon>Nannocystales</taxon>
        <taxon>Nannocystaceae</taxon>
        <taxon>Plesiocystis</taxon>
    </lineage>
</organism>
<keyword evidence="1" id="KW-0472">Membrane</keyword>
<evidence type="ECO:0000256" key="1">
    <source>
        <dbReference type="SAM" id="Phobius"/>
    </source>
</evidence>
<dbReference type="AlphaFoldDB" id="A6G8N8"/>
<feature type="transmembrane region" description="Helical" evidence="1">
    <location>
        <begin position="38"/>
        <end position="58"/>
    </location>
</feature>
<comment type="caution">
    <text evidence="2">The sequence shown here is derived from an EMBL/GenBank/DDBJ whole genome shotgun (WGS) entry which is preliminary data.</text>
</comment>
<name>A6G8N8_9BACT</name>
<keyword evidence="1" id="KW-1133">Transmembrane helix</keyword>
<dbReference type="RefSeq" id="WP_006973083.1">
    <property type="nucleotide sequence ID" value="NZ_ABCS01000040.1"/>
</dbReference>
<evidence type="ECO:0000313" key="2">
    <source>
        <dbReference type="EMBL" id="EDM77815.1"/>
    </source>
</evidence>